<dbReference type="Gramene" id="OMO70458">
    <property type="protein sequence ID" value="OMO70458"/>
    <property type="gene ID" value="CCACVL1_18906"/>
</dbReference>
<reference evidence="1 2" key="1">
    <citation type="submission" date="2013-09" db="EMBL/GenBank/DDBJ databases">
        <title>Corchorus capsularis genome sequencing.</title>
        <authorList>
            <person name="Alam M."/>
            <person name="Haque M.S."/>
            <person name="Islam M.S."/>
            <person name="Emdad E.M."/>
            <person name="Islam M.M."/>
            <person name="Ahmed B."/>
            <person name="Halim A."/>
            <person name="Hossen Q.M.M."/>
            <person name="Hossain M.Z."/>
            <person name="Ahmed R."/>
            <person name="Khan M.M."/>
            <person name="Islam R."/>
            <person name="Rashid M.M."/>
            <person name="Khan S.A."/>
            <person name="Rahman M.S."/>
            <person name="Alam M."/>
        </authorList>
    </citation>
    <scope>NUCLEOTIDE SEQUENCE [LARGE SCALE GENOMIC DNA]</scope>
    <source>
        <strain evidence="2">cv. CVL-1</strain>
        <tissue evidence="1">Whole seedling</tissue>
    </source>
</reference>
<comment type="caution">
    <text evidence="1">The sequence shown here is derived from an EMBL/GenBank/DDBJ whole genome shotgun (WGS) entry which is preliminary data.</text>
</comment>
<dbReference type="Proteomes" id="UP000188268">
    <property type="component" value="Unassembled WGS sequence"/>
</dbReference>
<gene>
    <name evidence="1" type="ORF">CCACVL1_18906</name>
</gene>
<accession>A0A1R3HJH6</accession>
<dbReference type="AlphaFoldDB" id="A0A1R3HJH6"/>
<evidence type="ECO:0000313" key="1">
    <source>
        <dbReference type="EMBL" id="OMO70458.1"/>
    </source>
</evidence>
<proteinExistence type="predicted"/>
<dbReference type="EMBL" id="AWWV01011804">
    <property type="protein sequence ID" value="OMO70458.1"/>
    <property type="molecule type" value="Genomic_DNA"/>
</dbReference>
<name>A0A1R3HJH6_COCAP</name>
<keyword evidence="2" id="KW-1185">Reference proteome</keyword>
<evidence type="ECO:0000313" key="2">
    <source>
        <dbReference type="Proteomes" id="UP000188268"/>
    </source>
</evidence>
<protein>
    <submittedName>
        <fullName evidence="1">Uncharacterized protein</fullName>
    </submittedName>
</protein>
<organism evidence="1 2">
    <name type="scientific">Corchorus capsularis</name>
    <name type="common">Jute</name>
    <dbReference type="NCBI Taxonomy" id="210143"/>
    <lineage>
        <taxon>Eukaryota</taxon>
        <taxon>Viridiplantae</taxon>
        <taxon>Streptophyta</taxon>
        <taxon>Embryophyta</taxon>
        <taxon>Tracheophyta</taxon>
        <taxon>Spermatophyta</taxon>
        <taxon>Magnoliopsida</taxon>
        <taxon>eudicotyledons</taxon>
        <taxon>Gunneridae</taxon>
        <taxon>Pentapetalae</taxon>
        <taxon>rosids</taxon>
        <taxon>malvids</taxon>
        <taxon>Malvales</taxon>
        <taxon>Malvaceae</taxon>
        <taxon>Grewioideae</taxon>
        <taxon>Apeibeae</taxon>
        <taxon>Corchorus</taxon>
    </lineage>
</organism>
<sequence length="25" mass="2771">MAAGFSVLVKTGSRRRIKLLLKVNL</sequence>